<evidence type="ECO:0000313" key="2">
    <source>
        <dbReference type="Proteomes" id="UP000002985"/>
    </source>
</evidence>
<dbReference type="Proteomes" id="UP000002985">
    <property type="component" value="Unassembled WGS sequence"/>
</dbReference>
<dbReference type="AlphaFoldDB" id="I3IK99"/>
<evidence type="ECO:0000313" key="1">
    <source>
        <dbReference type="EMBL" id="GAB62144.1"/>
    </source>
</evidence>
<comment type="caution">
    <text evidence="1">The sequence shown here is derived from an EMBL/GenBank/DDBJ whole genome shotgun (WGS) entry which is preliminary data.</text>
</comment>
<reference evidence="1 2" key="1">
    <citation type="journal article" date="2012" name="FEBS Lett.">
        <title>Anammox organism KSU-1 expresses a NirK-type copper-containing nitrite reductase instead of a NirS-type with cytochrome cd1.</title>
        <authorList>
            <person name="Hira D."/>
            <person name="Toh H."/>
            <person name="Migita C.T."/>
            <person name="Okubo H."/>
            <person name="Nishiyama T."/>
            <person name="Hattori M."/>
            <person name="Furukawa K."/>
            <person name="Fujii T."/>
        </authorList>
    </citation>
    <scope>NUCLEOTIDE SEQUENCE [LARGE SCALE GENOMIC DNA]</scope>
</reference>
<protein>
    <submittedName>
        <fullName evidence="1">Uncharacterized protein</fullName>
    </submittedName>
</protein>
<organism evidence="1 2">
    <name type="scientific">Candidatus Jettenia caeni</name>
    <dbReference type="NCBI Taxonomy" id="247490"/>
    <lineage>
        <taxon>Bacteria</taxon>
        <taxon>Pseudomonadati</taxon>
        <taxon>Planctomycetota</taxon>
        <taxon>Candidatus Brocadiia</taxon>
        <taxon>Candidatus Brocadiales</taxon>
        <taxon>Candidatus Brocadiaceae</taxon>
        <taxon>Candidatus Jettenia</taxon>
    </lineage>
</organism>
<gene>
    <name evidence="1" type="ORF">KSU1_C0548</name>
</gene>
<sequence>MRRNQVWTIKKMTDRYEIIDIGLDPTRAVRSPFYEMEKRLIALKSLGLGRVQKDQMEESIELYTKIR</sequence>
<name>I3IK99_9BACT</name>
<accession>I3IK99</accession>
<proteinExistence type="predicted"/>
<dbReference type="EMBL" id="BAFH01000003">
    <property type="protein sequence ID" value="GAB62144.1"/>
    <property type="molecule type" value="Genomic_DNA"/>
</dbReference>
<dbReference type="STRING" id="247490.KSU1_C0548"/>
<keyword evidence="2" id="KW-1185">Reference proteome</keyword>